<organism evidence="1 4">
    <name type="scientific">Methylorubrum extorquens</name>
    <name type="common">Methylobacterium dichloromethanicum</name>
    <name type="synonym">Methylobacterium extorquens</name>
    <dbReference type="NCBI Taxonomy" id="408"/>
    <lineage>
        <taxon>Bacteria</taxon>
        <taxon>Pseudomonadati</taxon>
        <taxon>Pseudomonadota</taxon>
        <taxon>Alphaproteobacteria</taxon>
        <taxon>Hyphomicrobiales</taxon>
        <taxon>Methylobacteriaceae</taxon>
        <taxon>Methylorubrum</taxon>
    </lineage>
</organism>
<protein>
    <submittedName>
        <fullName evidence="1">Uncharacterized protein</fullName>
    </submittedName>
</protein>
<accession>A0A1S1PDC8</accession>
<dbReference type="EMBL" id="CP073633">
    <property type="protein sequence ID" value="WHQ72295.1"/>
    <property type="molecule type" value="Genomic_DNA"/>
</dbReference>
<dbReference type="EMBL" id="MNAO01000011">
    <property type="protein sequence ID" value="OHV17994.1"/>
    <property type="molecule type" value="Genomic_DNA"/>
</dbReference>
<gene>
    <name evidence="1" type="ORF">BK022_01970</name>
    <name evidence="3" type="ORF">KEC54_12460</name>
    <name evidence="2" type="ORF">TK0001_3707</name>
</gene>
<sequence length="98" mass="10849">MAEGNHVPAWITQAEIMTNIIQMSEHGGASSSYRLYDVGSTGAEGPGRFIRARTDPEAKAHALALLNDHPIELWDRARFIARYWPGNLPMAVSVKVFN</sequence>
<evidence type="ECO:0000313" key="1">
    <source>
        <dbReference type="EMBL" id="OHV17994.1"/>
    </source>
</evidence>
<evidence type="ECO:0000313" key="5">
    <source>
        <dbReference type="Proteomes" id="UP000233769"/>
    </source>
</evidence>
<reference evidence="5" key="2">
    <citation type="submission" date="2017-10" db="EMBL/GenBank/DDBJ databases">
        <authorList>
            <person name="Regsiter A."/>
            <person name="William W."/>
        </authorList>
    </citation>
    <scope>NUCLEOTIDE SEQUENCE [LARGE SCALE GENOMIC DNA]</scope>
</reference>
<dbReference type="AlphaFoldDB" id="A0A1S1PDC8"/>
<evidence type="ECO:0000313" key="2">
    <source>
        <dbReference type="EMBL" id="SOR30309.1"/>
    </source>
</evidence>
<reference evidence="3" key="4">
    <citation type="journal article" date="2022" name="Biotechnol. Bioprocess Eng.">
        <title>Pan-genome Analysis Reveals Comparative Genomic Features of Central Metabolic Pathways in Methylorubrum extorquens.</title>
        <authorList>
            <person name="Lee G.M."/>
            <person name="Scott-Nevros Z.K."/>
            <person name="Lee S.-M."/>
            <person name="Kim D."/>
        </authorList>
    </citation>
    <scope>NUCLEOTIDE SEQUENCE</scope>
    <source>
        <strain evidence="3">ATCC 55366</strain>
    </source>
</reference>
<proteinExistence type="predicted"/>
<evidence type="ECO:0000313" key="3">
    <source>
        <dbReference type="EMBL" id="WHQ72295.1"/>
    </source>
</evidence>
<dbReference type="EMBL" id="LT962688">
    <property type="protein sequence ID" value="SOR30309.1"/>
    <property type="molecule type" value="Genomic_DNA"/>
</dbReference>
<evidence type="ECO:0000313" key="4">
    <source>
        <dbReference type="Proteomes" id="UP000180215"/>
    </source>
</evidence>
<reference evidence="1 4" key="1">
    <citation type="submission" date="2016-10" db="EMBL/GenBank/DDBJ databases">
        <title>Draft genome sequence of Methylobacterium extorquens CP3, a seed endophyte of Crotalaria pumila with plant growth-promoting and metal tolerance properties.</title>
        <authorList>
            <person name="Sanchez-Lopez A.S."/>
            <person name="Van Hamme J.D."/>
            <person name="Thijs S."/>
            <person name="Mcammond B.M."/>
            <person name="Stevens V."/>
            <person name="Gonzalez-Chavez M.D.C."/>
            <person name="Vangronsveld J."/>
        </authorList>
    </citation>
    <scope>NUCLEOTIDE SEQUENCE [LARGE SCALE GENOMIC DNA]</scope>
    <source>
        <strain evidence="1 4">CP3</strain>
    </source>
</reference>
<reference evidence="2" key="3">
    <citation type="submission" date="2017-10" db="EMBL/GenBank/DDBJ databases">
        <authorList>
            <person name="Banno H."/>
            <person name="Chua N.-H."/>
        </authorList>
    </citation>
    <scope>NUCLEOTIDE SEQUENCE [LARGE SCALE GENOMIC DNA]</scope>
    <source>
        <strain evidence="2">TK 0001</strain>
    </source>
</reference>
<dbReference type="Proteomes" id="UP001223720">
    <property type="component" value="Chromosome"/>
</dbReference>
<dbReference type="Proteomes" id="UP000180215">
    <property type="component" value="Unassembled WGS sequence"/>
</dbReference>
<dbReference type="RefSeq" id="WP_003597159.1">
    <property type="nucleotide sequence ID" value="NZ_CP195989.1"/>
</dbReference>
<name>A0A1S1PDC8_METEX</name>
<dbReference type="Proteomes" id="UP000233769">
    <property type="component" value="Chromosome tk0001"/>
</dbReference>